<evidence type="ECO:0000313" key="4">
    <source>
        <dbReference type="Proteomes" id="UP000625711"/>
    </source>
</evidence>
<keyword evidence="2" id="KW-1133">Transmembrane helix</keyword>
<feature type="region of interest" description="Disordered" evidence="1">
    <location>
        <begin position="95"/>
        <end position="115"/>
    </location>
</feature>
<comment type="caution">
    <text evidence="3">The sequence shown here is derived from an EMBL/GenBank/DDBJ whole genome shotgun (WGS) entry which is preliminary data.</text>
</comment>
<feature type="compositionally biased region" description="Basic and acidic residues" evidence="1">
    <location>
        <begin position="104"/>
        <end position="115"/>
    </location>
</feature>
<feature type="transmembrane region" description="Helical" evidence="2">
    <location>
        <begin position="62"/>
        <end position="85"/>
    </location>
</feature>
<name>A0A834MHY3_RHYFE</name>
<sequence>MSGIGRVSNEQRLYLRRGSGIIDKCRRRAVNRYFDNGAQIAPQIYWKRKMHDQCERGTHQEIIFAVGIFATCVLCLLFAPFLRLLRPINDRERADVARGAPESTGRRGDGFGEDRAGGLVQINQRKIVFVKPYRQKN</sequence>
<proteinExistence type="predicted"/>
<dbReference type="Proteomes" id="UP000625711">
    <property type="component" value="Unassembled WGS sequence"/>
</dbReference>
<dbReference type="AlphaFoldDB" id="A0A834MHY3"/>
<keyword evidence="4" id="KW-1185">Reference proteome</keyword>
<dbReference type="EMBL" id="JAACXV010000150">
    <property type="protein sequence ID" value="KAF7282931.1"/>
    <property type="molecule type" value="Genomic_DNA"/>
</dbReference>
<evidence type="ECO:0000256" key="1">
    <source>
        <dbReference type="SAM" id="MobiDB-lite"/>
    </source>
</evidence>
<reference evidence="3" key="1">
    <citation type="submission" date="2020-08" db="EMBL/GenBank/DDBJ databases">
        <title>Genome sequencing and assembly of the red palm weevil Rhynchophorus ferrugineus.</title>
        <authorList>
            <person name="Dias G.B."/>
            <person name="Bergman C.M."/>
            <person name="Manee M."/>
        </authorList>
    </citation>
    <scope>NUCLEOTIDE SEQUENCE</scope>
    <source>
        <strain evidence="3">AA-2017</strain>
        <tissue evidence="3">Whole larva</tissue>
    </source>
</reference>
<protein>
    <submittedName>
        <fullName evidence="3">Uncharacterized protein</fullName>
    </submittedName>
</protein>
<gene>
    <name evidence="3" type="ORF">GWI33_001788</name>
</gene>
<accession>A0A834MHY3</accession>
<keyword evidence="2" id="KW-0812">Transmembrane</keyword>
<evidence type="ECO:0000256" key="2">
    <source>
        <dbReference type="SAM" id="Phobius"/>
    </source>
</evidence>
<evidence type="ECO:0000313" key="3">
    <source>
        <dbReference type="EMBL" id="KAF7282931.1"/>
    </source>
</evidence>
<organism evidence="3 4">
    <name type="scientific">Rhynchophorus ferrugineus</name>
    <name type="common">Red palm weevil</name>
    <name type="synonym">Curculio ferrugineus</name>
    <dbReference type="NCBI Taxonomy" id="354439"/>
    <lineage>
        <taxon>Eukaryota</taxon>
        <taxon>Metazoa</taxon>
        <taxon>Ecdysozoa</taxon>
        <taxon>Arthropoda</taxon>
        <taxon>Hexapoda</taxon>
        <taxon>Insecta</taxon>
        <taxon>Pterygota</taxon>
        <taxon>Neoptera</taxon>
        <taxon>Endopterygota</taxon>
        <taxon>Coleoptera</taxon>
        <taxon>Polyphaga</taxon>
        <taxon>Cucujiformia</taxon>
        <taxon>Curculionidae</taxon>
        <taxon>Dryophthorinae</taxon>
        <taxon>Rhynchophorus</taxon>
    </lineage>
</organism>
<keyword evidence="2" id="KW-0472">Membrane</keyword>